<feature type="chain" id="PRO_5032525324" evidence="1">
    <location>
        <begin position="25"/>
        <end position="372"/>
    </location>
</feature>
<protein>
    <submittedName>
        <fullName evidence="3">Copper amine oxidase N-terminal domain-containing protein</fullName>
    </submittedName>
</protein>
<sequence>MKKLKSLFIASIAALTLLSGTASAASVKLSVNGTAVTSPSFIQQGTTFFGLREMLNALGVGQIKWDAKTQTVTAIKGDKTVTVTVGKKQVTLNGKLFKQLEVPAQSIQNKVYLPARVVAEAFDYAVKYDSKTSTVILTNGSSTSGTSISPEISIPDLDSQPSYKQKALEKLSVKLKSGKLEIIDAWSGDLSIQKIQIMDYSKIMIPSLPISPGYEGITIDLASFVDDSGRPLNPVDGEMYFINLVTDAGSIVRSETYQASTPTKADEAAVDDIKYGYMGSPIALEGDNLVGDNLVGDFSPKPAFTITQIKVEDSYFYTPASPITIDGQNQKFSLPLTQFKNTLGEDFKAATGWRQPYKVTIITNYGEFSWSF</sequence>
<dbReference type="Gene3D" id="3.30.457.10">
    <property type="entry name" value="Copper amine oxidase-like, N-terminal domain"/>
    <property type="match status" value="1"/>
</dbReference>
<name>A0A850ETA3_9BACL</name>
<keyword evidence="4" id="KW-1185">Reference proteome</keyword>
<reference evidence="3" key="1">
    <citation type="submission" date="2020-06" db="EMBL/GenBank/DDBJ databases">
        <title>Paenibacillus sp. nov., isolated from soil.</title>
        <authorList>
            <person name="Seo Y.L."/>
        </authorList>
    </citation>
    <scope>NUCLEOTIDE SEQUENCE [LARGE SCALE GENOMIC DNA]</scope>
    <source>
        <strain evidence="3">JW14</strain>
    </source>
</reference>
<dbReference type="RefSeq" id="WP_175373480.1">
    <property type="nucleotide sequence ID" value="NZ_JABWCS010000217.1"/>
</dbReference>
<evidence type="ECO:0000313" key="4">
    <source>
        <dbReference type="Proteomes" id="UP000564806"/>
    </source>
</evidence>
<gene>
    <name evidence="3" type="ORF">HPT30_22110</name>
</gene>
<dbReference type="AlphaFoldDB" id="A0A850ETA3"/>
<feature type="domain" description="Copper amine oxidase-like N-terminal" evidence="2">
    <location>
        <begin position="31"/>
        <end position="137"/>
    </location>
</feature>
<dbReference type="InterPro" id="IPR036582">
    <property type="entry name" value="Mao_N_sf"/>
</dbReference>
<evidence type="ECO:0000313" key="3">
    <source>
        <dbReference type="EMBL" id="NUU63050.1"/>
    </source>
</evidence>
<proteinExistence type="predicted"/>
<organism evidence="3 4">
    <name type="scientific">Paenibacillus agri</name>
    <dbReference type="NCBI Taxonomy" id="2744309"/>
    <lineage>
        <taxon>Bacteria</taxon>
        <taxon>Bacillati</taxon>
        <taxon>Bacillota</taxon>
        <taxon>Bacilli</taxon>
        <taxon>Bacillales</taxon>
        <taxon>Paenibacillaceae</taxon>
        <taxon>Paenibacillus</taxon>
    </lineage>
</organism>
<dbReference type="EMBL" id="JABWCS010000217">
    <property type="protein sequence ID" value="NUU63050.1"/>
    <property type="molecule type" value="Genomic_DNA"/>
</dbReference>
<accession>A0A850ETA3</accession>
<comment type="caution">
    <text evidence="3">The sequence shown here is derived from an EMBL/GenBank/DDBJ whole genome shotgun (WGS) entry which is preliminary data.</text>
</comment>
<dbReference type="InterPro" id="IPR012854">
    <property type="entry name" value="Cu_amine_oxidase-like_N"/>
</dbReference>
<dbReference type="Pfam" id="PF07833">
    <property type="entry name" value="Cu_amine_oxidN1"/>
    <property type="match status" value="1"/>
</dbReference>
<evidence type="ECO:0000259" key="2">
    <source>
        <dbReference type="Pfam" id="PF07833"/>
    </source>
</evidence>
<dbReference type="SUPFAM" id="SSF55383">
    <property type="entry name" value="Copper amine oxidase, domain N"/>
    <property type="match status" value="1"/>
</dbReference>
<dbReference type="Proteomes" id="UP000564806">
    <property type="component" value="Unassembled WGS sequence"/>
</dbReference>
<evidence type="ECO:0000256" key="1">
    <source>
        <dbReference type="SAM" id="SignalP"/>
    </source>
</evidence>
<keyword evidence="1" id="KW-0732">Signal</keyword>
<feature type="signal peptide" evidence="1">
    <location>
        <begin position="1"/>
        <end position="24"/>
    </location>
</feature>